<organism evidence="3">
    <name type="scientific">Schistocephalus solidus</name>
    <name type="common">Tapeworm</name>
    <dbReference type="NCBI Taxonomy" id="70667"/>
    <lineage>
        <taxon>Eukaryota</taxon>
        <taxon>Metazoa</taxon>
        <taxon>Spiralia</taxon>
        <taxon>Lophotrochozoa</taxon>
        <taxon>Platyhelminthes</taxon>
        <taxon>Cestoda</taxon>
        <taxon>Eucestoda</taxon>
        <taxon>Diphyllobothriidea</taxon>
        <taxon>Diphyllobothriidae</taxon>
        <taxon>Schistocephalus</taxon>
    </lineage>
</organism>
<reference evidence="3" key="1">
    <citation type="submission" date="2016-06" db="UniProtKB">
        <authorList>
            <consortium name="WormBaseParasite"/>
        </authorList>
    </citation>
    <scope>IDENTIFICATION</scope>
</reference>
<protein>
    <submittedName>
        <fullName evidence="3">C2H2-type domain-containing protein</fullName>
    </submittedName>
</protein>
<dbReference type="OrthoDB" id="410404at2759"/>
<dbReference type="AlphaFoldDB" id="A0A183T566"/>
<reference evidence="1 2" key="2">
    <citation type="submission" date="2018-11" db="EMBL/GenBank/DDBJ databases">
        <authorList>
            <consortium name="Pathogen Informatics"/>
        </authorList>
    </citation>
    <scope>NUCLEOTIDE SEQUENCE [LARGE SCALE GENOMIC DNA]</scope>
    <source>
        <strain evidence="1 2">NST_G2</strain>
    </source>
</reference>
<name>A0A183T566_SCHSO</name>
<proteinExistence type="predicted"/>
<dbReference type="Proteomes" id="UP000275846">
    <property type="component" value="Unassembled WGS sequence"/>
</dbReference>
<evidence type="ECO:0000313" key="2">
    <source>
        <dbReference type="Proteomes" id="UP000275846"/>
    </source>
</evidence>
<keyword evidence="2" id="KW-1185">Reference proteome</keyword>
<gene>
    <name evidence="1" type="ORF">SSLN_LOCUS11614</name>
</gene>
<evidence type="ECO:0000313" key="1">
    <source>
        <dbReference type="EMBL" id="VDL97999.1"/>
    </source>
</evidence>
<dbReference type="EMBL" id="UYSU01036670">
    <property type="protein sequence ID" value="VDL97999.1"/>
    <property type="molecule type" value="Genomic_DNA"/>
</dbReference>
<sequence length="140" mass="15932">MGSRRQVDQVRRYKDTLKTSLKQLQINPTTLEDLARNRPTWRRTVKTGAAIYEANRIAAAKTKRAARKSPAPRNNTAHVQALSKCPRCQRPFRARIGLVKHLRTQCTTIRKFQLLRPILPPLLRIPLPSPLASVPLLQPS</sequence>
<evidence type="ECO:0000313" key="3">
    <source>
        <dbReference type="WBParaSite" id="SSLN_0001205901-mRNA-1"/>
    </source>
</evidence>
<accession>A0A183T566</accession>
<dbReference type="WBParaSite" id="SSLN_0001205901-mRNA-1">
    <property type="protein sequence ID" value="SSLN_0001205901-mRNA-1"/>
    <property type="gene ID" value="SSLN_0001205901"/>
</dbReference>